<keyword evidence="3" id="KW-1185">Reference proteome</keyword>
<feature type="region of interest" description="Disordered" evidence="1">
    <location>
        <begin position="1"/>
        <end position="62"/>
    </location>
</feature>
<evidence type="ECO:0000313" key="2">
    <source>
        <dbReference type="EMBL" id="KAJ7347180.1"/>
    </source>
</evidence>
<name>A0AAD7A0P5_9AGAR</name>
<protein>
    <submittedName>
        <fullName evidence="2">Uncharacterized protein</fullName>
    </submittedName>
</protein>
<feature type="compositionally biased region" description="Acidic residues" evidence="1">
    <location>
        <begin position="276"/>
        <end position="297"/>
    </location>
</feature>
<reference evidence="2" key="1">
    <citation type="submission" date="2023-03" db="EMBL/GenBank/DDBJ databases">
        <title>Massive genome expansion in bonnet fungi (Mycena s.s.) driven by repeated elements and novel gene families across ecological guilds.</title>
        <authorList>
            <consortium name="Lawrence Berkeley National Laboratory"/>
            <person name="Harder C.B."/>
            <person name="Miyauchi S."/>
            <person name="Viragh M."/>
            <person name="Kuo A."/>
            <person name="Thoen E."/>
            <person name="Andreopoulos B."/>
            <person name="Lu D."/>
            <person name="Skrede I."/>
            <person name="Drula E."/>
            <person name="Henrissat B."/>
            <person name="Morin E."/>
            <person name="Kohler A."/>
            <person name="Barry K."/>
            <person name="LaButti K."/>
            <person name="Morin E."/>
            <person name="Salamov A."/>
            <person name="Lipzen A."/>
            <person name="Mereny Z."/>
            <person name="Hegedus B."/>
            <person name="Baldrian P."/>
            <person name="Stursova M."/>
            <person name="Weitz H."/>
            <person name="Taylor A."/>
            <person name="Grigoriev I.V."/>
            <person name="Nagy L.G."/>
            <person name="Martin F."/>
            <person name="Kauserud H."/>
        </authorList>
    </citation>
    <scope>NUCLEOTIDE SEQUENCE</scope>
    <source>
        <strain evidence="2">CBHHK002</strain>
    </source>
</reference>
<evidence type="ECO:0000256" key="1">
    <source>
        <dbReference type="SAM" id="MobiDB-lite"/>
    </source>
</evidence>
<dbReference type="EMBL" id="JARIHO010000019">
    <property type="protein sequence ID" value="KAJ7347180.1"/>
    <property type="molecule type" value="Genomic_DNA"/>
</dbReference>
<dbReference type="Proteomes" id="UP001218218">
    <property type="component" value="Unassembled WGS sequence"/>
</dbReference>
<feature type="compositionally biased region" description="Polar residues" evidence="1">
    <location>
        <begin position="234"/>
        <end position="244"/>
    </location>
</feature>
<dbReference type="AlphaFoldDB" id="A0AAD7A0P5"/>
<feature type="compositionally biased region" description="Polar residues" evidence="1">
    <location>
        <begin position="45"/>
        <end position="57"/>
    </location>
</feature>
<proteinExistence type="predicted"/>
<comment type="caution">
    <text evidence="2">The sequence shown here is derived from an EMBL/GenBank/DDBJ whole genome shotgun (WGS) entry which is preliminary data.</text>
</comment>
<feature type="region of interest" description="Disordered" evidence="1">
    <location>
        <begin position="223"/>
        <end position="323"/>
    </location>
</feature>
<sequence>MTRKDNTRSTSNENHDPRHCDRSKRSRIPMASSARAPLRDKNVTTDEGGQIMSTTLSPEPESARIARLEAELEAMKAQRDHADAALCAERQRAPVPRRGHNSTAADESIPRPCNAAKVRMEELREMLDIEKMEWNAIRTATRDALTAAQLDMERNWKAQKPSKLAMAYNAVEEKFPILRQCEGQWGVDRIAKQTLSNRKSYQRCVHNTATYRGRRAVARRTAARRAASARRTFSHTPPATPSCTSAIPASSPRRSPSAGPSQPRRRAQPLRVSSFDSDEDLMDLDDDVQDNGDEDDEPKLSRSEGKKRAALPDGQARKRSRRD</sequence>
<feature type="compositionally biased region" description="Low complexity" evidence="1">
    <location>
        <begin position="245"/>
        <end position="262"/>
    </location>
</feature>
<feature type="compositionally biased region" description="Basic and acidic residues" evidence="1">
    <location>
        <begin position="298"/>
        <end position="307"/>
    </location>
</feature>
<organism evidence="2 3">
    <name type="scientific">Mycena albidolilacea</name>
    <dbReference type="NCBI Taxonomy" id="1033008"/>
    <lineage>
        <taxon>Eukaryota</taxon>
        <taxon>Fungi</taxon>
        <taxon>Dikarya</taxon>
        <taxon>Basidiomycota</taxon>
        <taxon>Agaricomycotina</taxon>
        <taxon>Agaricomycetes</taxon>
        <taxon>Agaricomycetidae</taxon>
        <taxon>Agaricales</taxon>
        <taxon>Marasmiineae</taxon>
        <taxon>Mycenaceae</taxon>
        <taxon>Mycena</taxon>
    </lineage>
</organism>
<evidence type="ECO:0000313" key="3">
    <source>
        <dbReference type="Proteomes" id="UP001218218"/>
    </source>
</evidence>
<accession>A0AAD7A0P5</accession>
<feature type="compositionally biased region" description="Basic and acidic residues" evidence="1">
    <location>
        <begin position="1"/>
        <end position="20"/>
    </location>
</feature>
<gene>
    <name evidence="2" type="ORF">DFH08DRAFT_808940</name>
</gene>